<dbReference type="InterPro" id="IPR018484">
    <property type="entry name" value="FGGY_N"/>
</dbReference>
<keyword evidence="11" id="KW-1185">Reference proteome</keyword>
<evidence type="ECO:0000256" key="1">
    <source>
        <dbReference type="ARBA" id="ARBA00009156"/>
    </source>
</evidence>
<evidence type="ECO:0000313" key="10">
    <source>
        <dbReference type="EMBL" id="GGI77893.1"/>
    </source>
</evidence>
<evidence type="ECO:0000256" key="7">
    <source>
        <dbReference type="RuleBase" id="RU003733"/>
    </source>
</evidence>
<dbReference type="SUPFAM" id="SSF53067">
    <property type="entry name" value="Actin-like ATPase domain"/>
    <property type="match status" value="2"/>
</dbReference>
<dbReference type="Proteomes" id="UP000630149">
    <property type="component" value="Unassembled WGS sequence"/>
</dbReference>
<dbReference type="PANTHER" id="PTHR10196:SF78">
    <property type="entry name" value="GLYCEROL KINASE"/>
    <property type="match status" value="1"/>
</dbReference>
<gene>
    <name evidence="10" type="ORF">GCM10007966_03200</name>
</gene>
<dbReference type="InterPro" id="IPR043129">
    <property type="entry name" value="ATPase_NBD"/>
</dbReference>
<keyword evidence="4 7" id="KW-0418">Kinase</keyword>
<dbReference type="RefSeq" id="WP_131775553.1">
    <property type="nucleotide sequence ID" value="NZ_BMOB01000001.1"/>
</dbReference>
<dbReference type="GO" id="GO:0006072">
    <property type="term" value="P:glycerol-3-phosphate metabolic process"/>
    <property type="evidence" value="ECO:0007669"/>
    <property type="project" value="InterPro"/>
</dbReference>
<evidence type="ECO:0000256" key="2">
    <source>
        <dbReference type="ARBA" id="ARBA00022679"/>
    </source>
</evidence>
<dbReference type="PROSITE" id="PS00933">
    <property type="entry name" value="FGGY_KINASES_1"/>
    <property type="match status" value="1"/>
</dbReference>
<evidence type="ECO:0000259" key="8">
    <source>
        <dbReference type="Pfam" id="PF00370"/>
    </source>
</evidence>
<dbReference type="PROSITE" id="PS00445">
    <property type="entry name" value="FGGY_KINASES_2"/>
    <property type="match status" value="1"/>
</dbReference>
<dbReference type="InterPro" id="IPR000577">
    <property type="entry name" value="Carb_kinase_FGGY"/>
</dbReference>
<proteinExistence type="inferred from homology"/>
<keyword evidence="6" id="KW-0067">ATP-binding</keyword>
<reference evidence="10" key="2">
    <citation type="submission" date="2020-09" db="EMBL/GenBank/DDBJ databases">
        <authorList>
            <person name="Sun Q."/>
            <person name="Ohkuma M."/>
        </authorList>
    </citation>
    <scope>NUCLEOTIDE SEQUENCE</scope>
    <source>
        <strain evidence="10">JCM 13919</strain>
    </source>
</reference>
<dbReference type="PIRSF" id="PIRSF000538">
    <property type="entry name" value="GlpK"/>
    <property type="match status" value="1"/>
</dbReference>
<feature type="domain" description="Carbohydrate kinase FGGY N-terminal" evidence="8">
    <location>
        <begin position="3"/>
        <end position="245"/>
    </location>
</feature>
<dbReference type="AlphaFoldDB" id="A0A917JP59"/>
<comment type="caution">
    <text evidence="10">The sequence shown here is derived from an EMBL/GenBank/DDBJ whole genome shotgun (WGS) entry which is preliminary data.</text>
</comment>
<dbReference type="Pfam" id="PF00370">
    <property type="entry name" value="FGGY_N"/>
    <property type="match status" value="1"/>
</dbReference>
<dbReference type="PANTHER" id="PTHR10196">
    <property type="entry name" value="SUGAR KINASE"/>
    <property type="match status" value="1"/>
</dbReference>
<dbReference type="OrthoDB" id="9805576at2"/>
<dbReference type="CDD" id="cd07786">
    <property type="entry name" value="FGGY_EcGK_like"/>
    <property type="match status" value="1"/>
</dbReference>
<dbReference type="InterPro" id="IPR018483">
    <property type="entry name" value="Carb_kinase_FGGY_CS"/>
</dbReference>
<dbReference type="InterPro" id="IPR018485">
    <property type="entry name" value="FGGY_C"/>
</dbReference>
<dbReference type="NCBIfam" id="NF000756">
    <property type="entry name" value="PRK00047.1"/>
    <property type="match status" value="1"/>
</dbReference>
<evidence type="ECO:0000259" key="9">
    <source>
        <dbReference type="Pfam" id="PF02782"/>
    </source>
</evidence>
<sequence length="494" mass="55023">MKYILAIDEGTSSTRARLYTLKGRLVKSSQYLLTQYYPKQGWVEHDPEEIWQKTIAAIHDVTESIHTKDILTCGITNQRETTLIWDKQTGKCLSNALVWQDRRTEEFCRSLSALSETIVRKTGLMPNSYFSGSKLRWLLNEIPEANTLAQQGRLAFGTIDSFLIWRLTNGKSHVTDVTNASRTLLYNIFEHNWDEDLLRLFEIPYSLLPEVLDCDGDFGCIASDILPNNIPITGVAGDQQAALVGQRCFKEGMIKATYGTGGFLLLNTGVNPVLSKHQLLTTVAYRMNNKMAYGLEGSFYQAGTTVKWLRDQLKLISHAAETESLARSLSSNEGVYLIPSFTGLGAPHWLSVNGAMITGLSLSSNAAHFARAALECVCYQTHDILRSMRDDSGLDLSLLRVDGGMSENSWFLQFLASQVNALVQRPHDVETTALGAALLAAIGANLVDPLEGFEENHSFEREFSPSDDCDSAQKDYEGWLNTLSLLKDRNSNQQ</sequence>
<feature type="domain" description="Carbohydrate kinase FGGY C-terminal" evidence="9">
    <location>
        <begin position="255"/>
        <end position="443"/>
    </location>
</feature>
<keyword evidence="3" id="KW-0547">Nucleotide-binding</keyword>
<evidence type="ECO:0000313" key="11">
    <source>
        <dbReference type="Proteomes" id="UP000630149"/>
    </source>
</evidence>
<dbReference type="GO" id="GO:0019563">
    <property type="term" value="P:glycerol catabolic process"/>
    <property type="evidence" value="ECO:0007669"/>
    <property type="project" value="TreeGrafter"/>
</dbReference>
<dbReference type="GO" id="GO:0005524">
    <property type="term" value="F:ATP binding"/>
    <property type="evidence" value="ECO:0007669"/>
    <property type="project" value="UniProtKB-KW"/>
</dbReference>
<dbReference type="EMBL" id="BMOB01000001">
    <property type="protein sequence ID" value="GGI77893.1"/>
    <property type="molecule type" value="Genomic_DNA"/>
</dbReference>
<dbReference type="Gene3D" id="3.30.420.40">
    <property type="match status" value="2"/>
</dbReference>
<keyword evidence="2 7" id="KW-0808">Transferase</keyword>
<dbReference type="FunFam" id="3.30.420.40:FF:000008">
    <property type="entry name" value="Glycerol kinase"/>
    <property type="match status" value="1"/>
</dbReference>
<evidence type="ECO:0000256" key="5">
    <source>
        <dbReference type="ARBA" id="ARBA00022798"/>
    </source>
</evidence>
<evidence type="ECO:0000256" key="6">
    <source>
        <dbReference type="ARBA" id="ARBA00022840"/>
    </source>
</evidence>
<dbReference type="NCBIfam" id="TIGR01311">
    <property type="entry name" value="glycerol_kin"/>
    <property type="match status" value="1"/>
</dbReference>
<dbReference type="InterPro" id="IPR005999">
    <property type="entry name" value="Glycerol_kin"/>
</dbReference>
<dbReference type="GO" id="GO:0004370">
    <property type="term" value="F:glycerol kinase activity"/>
    <property type="evidence" value="ECO:0007669"/>
    <property type="project" value="InterPro"/>
</dbReference>
<organism evidence="10 11">
    <name type="scientific">Legionella impletisoli</name>
    <dbReference type="NCBI Taxonomy" id="343510"/>
    <lineage>
        <taxon>Bacteria</taxon>
        <taxon>Pseudomonadati</taxon>
        <taxon>Pseudomonadota</taxon>
        <taxon>Gammaproteobacteria</taxon>
        <taxon>Legionellales</taxon>
        <taxon>Legionellaceae</taxon>
        <taxon>Legionella</taxon>
    </lineage>
</organism>
<dbReference type="GO" id="GO:0005829">
    <property type="term" value="C:cytosol"/>
    <property type="evidence" value="ECO:0007669"/>
    <property type="project" value="TreeGrafter"/>
</dbReference>
<comment type="similarity">
    <text evidence="1 7">Belongs to the FGGY kinase family.</text>
</comment>
<keyword evidence="5" id="KW-0319">Glycerol metabolism</keyword>
<evidence type="ECO:0000256" key="3">
    <source>
        <dbReference type="ARBA" id="ARBA00022741"/>
    </source>
</evidence>
<reference evidence="10" key="1">
    <citation type="journal article" date="2014" name="Int. J. Syst. Evol. Microbiol.">
        <title>Complete genome sequence of Corynebacterium casei LMG S-19264T (=DSM 44701T), isolated from a smear-ripened cheese.</title>
        <authorList>
            <consortium name="US DOE Joint Genome Institute (JGI-PGF)"/>
            <person name="Walter F."/>
            <person name="Albersmeier A."/>
            <person name="Kalinowski J."/>
            <person name="Ruckert C."/>
        </authorList>
    </citation>
    <scope>NUCLEOTIDE SEQUENCE</scope>
    <source>
        <strain evidence="10">JCM 13919</strain>
    </source>
</reference>
<name>A0A917JP59_9GAMM</name>
<accession>A0A917JP59</accession>
<dbReference type="Pfam" id="PF02782">
    <property type="entry name" value="FGGY_C"/>
    <property type="match status" value="1"/>
</dbReference>
<protein>
    <submittedName>
        <fullName evidence="10">Glycerol kinase</fullName>
    </submittedName>
</protein>
<evidence type="ECO:0000256" key="4">
    <source>
        <dbReference type="ARBA" id="ARBA00022777"/>
    </source>
</evidence>